<dbReference type="RefSeq" id="WP_283872542.1">
    <property type="nucleotide sequence ID" value="NZ_CP126101.1"/>
</dbReference>
<reference evidence="1" key="1">
    <citation type="submission" date="2023-05" db="EMBL/GenBank/DDBJ databases">
        <title>Comparative genomics of Bacillaceae isolates and their secondary metabolite potential.</title>
        <authorList>
            <person name="Song L."/>
            <person name="Nielsen L.J."/>
            <person name="Mohite O."/>
            <person name="Xu X."/>
            <person name="Weber T."/>
            <person name="Kovacs A.T."/>
        </authorList>
    </citation>
    <scope>NUCLEOTIDE SEQUENCE</scope>
    <source>
        <strain evidence="1">LY1</strain>
    </source>
</reference>
<gene>
    <name evidence="1" type="ORF">QNH24_12305</name>
</gene>
<protein>
    <submittedName>
        <fullName evidence="1">Uncharacterized protein</fullName>
    </submittedName>
</protein>
<evidence type="ECO:0000313" key="2">
    <source>
        <dbReference type="Proteomes" id="UP001178322"/>
    </source>
</evidence>
<sequence length="203" mass="23157">MLFEKAFLVKEVKGGNFAIVTAVSKSKAIIQGVEAFRCEKSDVEIFDFNKLGRMGKDFMQVLKLYTHMKVLGEHSGEIGDVFLNQNDILHRMINGNEPSWVLKLEVKSLDEKLQQLRDIPILNKKIRIDRNDIIKGFTVINDRLLSLDYEEAAYYLALTQRLIGLFFSKVTPEIDGFLEKMSGLISKLSASQIELLEQMEILA</sequence>
<dbReference type="Proteomes" id="UP001178322">
    <property type="component" value="Chromosome"/>
</dbReference>
<evidence type="ECO:0000313" key="1">
    <source>
        <dbReference type="EMBL" id="WHY53981.1"/>
    </source>
</evidence>
<organism evidence="1 2">
    <name type="scientific">Lysinibacillus pakistanensis</name>
    <dbReference type="NCBI Taxonomy" id="759811"/>
    <lineage>
        <taxon>Bacteria</taxon>
        <taxon>Bacillati</taxon>
        <taxon>Bacillota</taxon>
        <taxon>Bacilli</taxon>
        <taxon>Bacillales</taxon>
        <taxon>Bacillaceae</taxon>
        <taxon>Lysinibacillus</taxon>
    </lineage>
</organism>
<proteinExistence type="predicted"/>
<dbReference type="AlphaFoldDB" id="A0AAX3X514"/>
<dbReference type="EMBL" id="CP126101">
    <property type="protein sequence ID" value="WHY53981.1"/>
    <property type="molecule type" value="Genomic_DNA"/>
</dbReference>
<accession>A0AAX3X514</accession>
<name>A0AAX3X514_9BACI</name>